<evidence type="ECO:0000256" key="1">
    <source>
        <dbReference type="SAM" id="Phobius"/>
    </source>
</evidence>
<keyword evidence="1" id="KW-1133">Transmembrane helix</keyword>
<feature type="transmembrane region" description="Helical" evidence="1">
    <location>
        <begin position="6"/>
        <end position="31"/>
    </location>
</feature>
<proteinExistence type="predicted"/>
<dbReference type="GeneID" id="1449945"/>
<name>Q9YVS6_MSEPV</name>
<evidence type="ECO:0000313" key="3">
    <source>
        <dbReference type="Proteomes" id="UP000172353"/>
    </source>
</evidence>
<keyword evidence="1" id="KW-0472">Membrane</keyword>
<organism evidence="2 3">
    <name type="scientific">Melanoplus sanguinipes entomopoxvirus</name>
    <name type="common">MsEPV</name>
    <dbReference type="NCBI Taxonomy" id="83191"/>
    <lineage>
        <taxon>Viruses</taxon>
        <taxon>Varidnaviria</taxon>
        <taxon>Bamfordvirae</taxon>
        <taxon>Nucleocytoviricota</taxon>
        <taxon>Pokkesviricetes</taxon>
        <taxon>Chitovirales</taxon>
        <taxon>Poxviridae</taxon>
        <taxon>Entomopoxvirinae</taxon>
        <taxon>Deltaentomopoxvirus</taxon>
        <taxon>Deltaentomopoxvirus msanguinipes</taxon>
    </lineage>
</organism>
<dbReference type="RefSeq" id="NP_048237.1">
    <property type="nucleotide sequence ID" value="NC_001993.1"/>
</dbReference>
<dbReference type="Proteomes" id="UP000172353">
    <property type="component" value="Segment"/>
</dbReference>
<protein>
    <submittedName>
        <fullName evidence="2">Uncharacterized protein</fullName>
    </submittedName>
</protein>
<sequence>MTDAELYFLIIVIIVYIILILSTIGLIWGYLLSIRKIRSSIDQNMRSRRKGWYWFLNFLFWLLPLSLAAAFYFFTVWYVMNPQAQQYWFPPPSSST</sequence>
<keyword evidence="3" id="KW-1185">Reference proteome</keyword>
<organismHost>
    <name type="scientific">Melanoplus sanguinipes</name>
    <name type="common">Migratory grasshopper</name>
    <dbReference type="NCBI Taxonomy" id="65742"/>
</organismHost>
<gene>
    <name evidence="2" type="primary">MSV166</name>
</gene>
<feature type="transmembrane region" description="Helical" evidence="1">
    <location>
        <begin position="52"/>
        <end position="80"/>
    </location>
</feature>
<dbReference type="OrthoDB" id="23152at10239"/>
<dbReference type="KEGG" id="vg:1449945"/>
<dbReference type="EMBL" id="AF063866">
    <property type="protein sequence ID" value="AAC97682.1"/>
    <property type="molecule type" value="Genomic_DNA"/>
</dbReference>
<evidence type="ECO:0000313" key="2">
    <source>
        <dbReference type="EMBL" id="AAC97682.1"/>
    </source>
</evidence>
<accession>Q9YVS6</accession>
<dbReference type="PIR" id="T28327">
    <property type="entry name" value="T28327"/>
</dbReference>
<keyword evidence="1" id="KW-0812">Transmembrane</keyword>
<reference evidence="2 3" key="1">
    <citation type="journal article" date="1999" name="J. Virol.">
        <title>The genome of Melanoplus sanguinipes entomopoxvirus.</title>
        <authorList>
            <person name="Afonso C.L."/>
            <person name="Tulman E.R."/>
            <person name="Lu Z."/>
            <person name="Oma E."/>
            <person name="Kutish G.F."/>
            <person name="Rock D.L."/>
        </authorList>
    </citation>
    <scope>NUCLEOTIDE SEQUENCE [LARGE SCALE GENOMIC DNA]</scope>
    <source>
        <strain evidence="2">Tucson</strain>
    </source>
</reference>